<proteinExistence type="predicted"/>
<keyword evidence="1" id="KW-1133">Transmembrane helix</keyword>
<dbReference type="EMBL" id="WIXE01013635">
    <property type="protein sequence ID" value="KAK5974923.1"/>
    <property type="molecule type" value="Genomic_DNA"/>
</dbReference>
<keyword evidence="1" id="KW-0812">Transmembrane</keyword>
<organism evidence="2 3">
    <name type="scientific">Trichostrongylus colubriformis</name>
    <name type="common">Black scour worm</name>
    <dbReference type="NCBI Taxonomy" id="6319"/>
    <lineage>
        <taxon>Eukaryota</taxon>
        <taxon>Metazoa</taxon>
        <taxon>Ecdysozoa</taxon>
        <taxon>Nematoda</taxon>
        <taxon>Chromadorea</taxon>
        <taxon>Rhabditida</taxon>
        <taxon>Rhabditina</taxon>
        <taxon>Rhabditomorpha</taxon>
        <taxon>Strongyloidea</taxon>
        <taxon>Trichostrongylidae</taxon>
        <taxon>Trichostrongylus</taxon>
    </lineage>
</organism>
<gene>
    <name evidence="2" type="ORF">GCK32_008246</name>
</gene>
<feature type="non-terminal residue" evidence="2">
    <location>
        <position position="1"/>
    </location>
</feature>
<reference evidence="2 3" key="1">
    <citation type="submission" date="2019-10" db="EMBL/GenBank/DDBJ databases">
        <title>Assembly and Annotation for the nematode Trichostrongylus colubriformis.</title>
        <authorList>
            <person name="Martin J."/>
        </authorList>
    </citation>
    <scope>NUCLEOTIDE SEQUENCE [LARGE SCALE GENOMIC DNA]</scope>
    <source>
        <strain evidence="2">G859</strain>
        <tissue evidence="2">Whole worm</tissue>
    </source>
</reference>
<name>A0AAN8FRZ2_TRICO</name>
<sequence>VNQPETVMEVIALCPLYAIALVCLFFTKFAEWRERSTEMKVFVKTMVLVVSLGLIHGLVLVPAFLCALTSIYNTFLQSKFWGFQCSITGWFTREDSHPSNEGIASDVPSSH</sequence>
<evidence type="ECO:0000313" key="2">
    <source>
        <dbReference type="EMBL" id="KAK5974923.1"/>
    </source>
</evidence>
<keyword evidence="1" id="KW-0472">Membrane</keyword>
<feature type="transmembrane region" description="Helical" evidence="1">
    <location>
        <begin position="6"/>
        <end position="26"/>
    </location>
</feature>
<comment type="caution">
    <text evidence="2">The sequence shown here is derived from an EMBL/GenBank/DDBJ whole genome shotgun (WGS) entry which is preliminary data.</text>
</comment>
<keyword evidence="3" id="KW-1185">Reference proteome</keyword>
<evidence type="ECO:0000256" key="1">
    <source>
        <dbReference type="SAM" id="Phobius"/>
    </source>
</evidence>
<dbReference type="AlphaFoldDB" id="A0AAN8FRZ2"/>
<accession>A0AAN8FRZ2</accession>
<evidence type="ECO:0000313" key="3">
    <source>
        <dbReference type="Proteomes" id="UP001331761"/>
    </source>
</evidence>
<protein>
    <submittedName>
        <fullName evidence="2">Uncharacterized protein</fullName>
    </submittedName>
</protein>
<feature type="transmembrane region" description="Helical" evidence="1">
    <location>
        <begin position="47"/>
        <end position="72"/>
    </location>
</feature>
<dbReference type="Proteomes" id="UP001331761">
    <property type="component" value="Unassembled WGS sequence"/>
</dbReference>